<dbReference type="InterPro" id="IPR003439">
    <property type="entry name" value="ABC_transporter-like_ATP-bd"/>
</dbReference>
<dbReference type="GO" id="GO:0016020">
    <property type="term" value="C:membrane"/>
    <property type="evidence" value="ECO:0007669"/>
    <property type="project" value="InterPro"/>
</dbReference>
<dbReference type="InterPro" id="IPR003593">
    <property type="entry name" value="AAA+_ATPase"/>
</dbReference>
<keyword evidence="3" id="KW-0547">Nucleotide-binding</keyword>
<evidence type="ECO:0000313" key="6">
    <source>
        <dbReference type="EMBL" id="QFU15927.1"/>
    </source>
</evidence>
<dbReference type="PROSITE" id="PS50893">
    <property type="entry name" value="ABC_TRANSPORTER_2"/>
    <property type="match status" value="1"/>
</dbReference>
<keyword evidence="4 6" id="KW-0067">ATP-binding</keyword>
<keyword evidence="2" id="KW-0813">Transport</keyword>
<reference evidence="6 7" key="1">
    <citation type="submission" date="2019-10" db="EMBL/GenBank/DDBJ databases">
        <title>Isolation, Identification of Microvirga thermotolerans HR1, a novel thermophilic bacterium and Comparative Genomics of the genus Microvirga.</title>
        <authorList>
            <person name="Li J."/>
            <person name="Zhang W."/>
            <person name="Lin M."/>
            <person name="Wang J."/>
        </authorList>
    </citation>
    <scope>NUCLEOTIDE SEQUENCE [LARGE SCALE GENOMIC DNA]</scope>
    <source>
        <strain evidence="6 7">HR1</strain>
    </source>
</reference>
<dbReference type="SMART" id="SM00382">
    <property type="entry name" value="AAA"/>
    <property type="match status" value="1"/>
</dbReference>
<dbReference type="InterPro" id="IPR050683">
    <property type="entry name" value="Bact_Polysacc_Export_ATP-bd"/>
</dbReference>
<dbReference type="InterPro" id="IPR017871">
    <property type="entry name" value="ABC_transporter-like_CS"/>
</dbReference>
<dbReference type="CDD" id="cd03220">
    <property type="entry name" value="ABC_KpsT_Wzt"/>
    <property type="match status" value="1"/>
</dbReference>
<dbReference type="GO" id="GO:0005524">
    <property type="term" value="F:ATP binding"/>
    <property type="evidence" value="ECO:0007669"/>
    <property type="project" value="UniProtKB-KW"/>
</dbReference>
<dbReference type="PANTHER" id="PTHR46743">
    <property type="entry name" value="TEICHOIC ACIDS EXPORT ATP-BINDING PROTEIN TAGH"/>
    <property type="match status" value="1"/>
</dbReference>
<protein>
    <submittedName>
        <fullName evidence="6">ATP-binding cassette domain-containing protein</fullName>
    </submittedName>
</protein>
<evidence type="ECO:0000256" key="4">
    <source>
        <dbReference type="ARBA" id="ARBA00022840"/>
    </source>
</evidence>
<dbReference type="GO" id="GO:0016887">
    <property type="term" value="F:ATP hydrolysis activity"/>
    <property type="evidence" value="ECO:0007669"/>
    <property type="project" value="InterPro"/>
</dbReference>
<name>A0A5P9JTH0_9HYPH</name>
<organism evidence="6 7">
    <name type="scientific">Microvirga thermotolerans</name>
    <dbReference type="NCBI Taxonomy" id="2651334"/>
    <lineage>
        <taxon>Bacteria</taxon>
        <taxon>Pseudomonadati</taxon>
        <taxon>Pseudomonadota</taxon>
        <taxon>Alphaproteobacteria</taxon>
        <taxon>Hyphomicrobiales</taxon>
        <taxon>Methylobacteriaceae</taxon>
        <taxon>Microvirga</taxon>
    </lineage>
</organism>
<dbReference type="EMBL" id="CP045423">
    <property type="protein sequence ID" value="QFU15927.1"/>
    <property type="molecule type" value="Genomic_DNA"/>
</dbReference>
<dbReference type="KEGG" id="mico:GDR74_06660"/>
<evidence type="ECO:0000259" key="5">
    <source>
        <dbReference type="PROSITE" id="PS50893"/>
    </source>
</evidence>
<gene>
    <name evidence="6" type="ORF">GDR74_06660</name>
</gene>
<dbReference type="PROSITE" id="PS00211">
    <property type="entry name" value="ABC_TRANSPORTER_1"/>
    <property type="match status" value="1"/>
</dbReference>
<evidence type="ECO:0000256" key="3">
    <source>
        <dbReference type="ARBA" id="ARBA00022741"/>
    </source>
</evidence>
<dbReference type="PANTHER" id="PTHR46743:SF2">
    <property type="entry name" value="TEICHOIC ACIDS EXPORT ATP-BINDING PROTEIN TAGH"/>
    <property type="match status" value="1"/>
</dbReference>
<proteinExistence type="inferred from homology"/>
<feature type="domain" description="ABC transporter" evidence="5">
    <location>
        <begin position="50"/>
        <end position="269"/>
    </location>
</feature>
<dbReference type="InterPro" id="IPR015860">
    <property type="entry name" value="ABC_transpr_TagH-like"/>
</dbReference>
<evidence type="ECO:0000256" key="1">
    <source>
        <dbReference type="ARBA" id="ARBA00005417"/>
    </source>
</evidence>
<sequence>MHASGLVLSTGSETNPMPKIALQDVHVDFPLLERDQRSLKRLLSAPLANSRFGVDARSRPFLQGLRGVSLTLEDGDRVGVIGTNGAGKSTLLRVMAGIYPPTSGRAEINGRVGALLSVGLGFREDVSGFENIQFCLLLLGLPPEQIEEKRAEIIDFTELGEMIHLHVGAYSAGMRTRLAFAIATSIDPEILILDEVFGAGDAVFIRKAEQRMQALIERAKILVFASHAPALLKQFCNKALWLEGGSVHKYGELEEVTEAYVAFVNQSSS</sequence>
<keyword evidence="7" id="KW-1185">Reference proteome</keyword>
<dbReference type="Proteomes" id="UP000325614">
    <property type="component" value="Chromosome"/>
</dbReference>
<dbReference type="Pfam" id="PF00005">
    <property type="entry name" value="ABC_tran"/>
    <property type="match status" value="1"/>
</dbReference>
<dbReference type="InterPro" id="IPR027417">
    <property type="entry name" value="P-loop_NTPase"/>
</dbReference>
<evidence type="ECO:0000256" key="2">
    <source>
        <dbReference type="ARBA" id="ARBA00022448"/>
    </source>
</evidence>
<accession>A0A5P9JTH0</accession>
<dbReference type="GO" id="GO:0140359">
    <property type="term" value="F:ABC-type transporter activity"/>
    <property type="evidence" value="ECO:0007669"/>
    <property type="project" value="InterPro"/>
</dbReference>
<comment type="similarity">
    <text evidence="1">Belongs to the ABC transporter superfamily.</text>
</comment>
<dbReference type="SUPFAM" id="SSF52540">
    <property type="entry name" value="P-loop containing nucleoside triphosphate hydrolases"/>
    <property type="match status" value="1"/>
</dbReference>
<evidence type="ECO:0000313" key="7">
    <source>
        <dbReference type="Proteomes" id="UP000325614"/>
    </source>
</evidence>
<dbReference type="Gene3D" id="3.40.50.300">
    <property type="entry name" value="P-loop containing nucleotide triphosphate hydrolases"/>
    <property type="match status" value="1"/>
</dbReference>
<dbReference type="AlphaFoldDB" id="A0A5P9JTH0"/>